<dbReference type="EMBL" id="QMNG01000012">
    <property type="protein sequence ID" value="RLC37107.1"/>
    <property type="molecule type" value="Genomic_DNA"/>
</dbReference>
<proteinExistence type="predicted"/>
<dbReference type="AlphaFoldDB" id="A0A420ZCM9"/>
<name>A0A420ZCM9_UNCK3</name>
<reference evidence="1 2" key="1">
    <citation type="submission" date="2018-06" db="EMBL/GenBank/DDBJ databases">
        <title>Extensive metabolic versatility and redundancy in microbially diverse, dynamic hydrothermal sediments.</title>
        <authorList>
            <person name="Dombrowski N."/>
            <person name="Teske A."/>
            <person name="Baker B.J."/>
        </authorList>
    </citation>
    <scope>NUCLEOTIDE SEQUENCE [LARGE SCALE GENOMIC DNA]</scope>
    <source>
        <strain evidence="1">B79_G16</strain>
    </source>
</reference>
<sequence>MDDYISIWAEYSKSSNTYRIAVRYHGNVKHLPNTFRLKEIWNIYALKYYMIPIVEYCIDKGINIVVYQKLKEVE</sequence>
<comment type="caution">
    <text evidence="1">The sequence shown here is derived from an EMBL/GenBank/DDBJ whole genome shotgun (WGS) entry which is preliminary data.</text>
</comment>
<evidence type="ECO:0000313" key="2">
    <source>
        <dbReference type="Proteomes" id="UP000281261"/>
    </source>
</evidence>
<protein>
    <submittedName>
        <fullName evidence="1">Uncharacterized protein</fullName>
    </submittedName>
</protein>
<organism evidence="1 2">
    <name type="scientific">candidate division Kazan bacterium</name>
    <dbReference type="NCBI Taxonomy" id="2202143"/>
    <lineage>
        <taxon>Bacteria</taxon>
        <taxon>Bacteria division Kazan-3B-28</taxon>
    </lineage>
</organism>
<accession>A0A420ZCM9</accession>
<gene>
    <name evidence="1" type="ORF">DRH29_03085</name>
</gene>
<dbReference type="Proteomes" id="UP000281261">
    <property type="component" value="Unassembled WGS sequence"/>
</dbReference>
<evidence type="ECO:0000313" key="1">
    <source>
        <dbReference type="EMBL" id="RLC37107.1"/>
    </source>
</evidence>